<dbReference type="OrthoDB" id="2549635at2759"/>
<sequence length="405" mass="45071">MFVPRKLQKRTHPGRAQPRTGEHDQDACAPQTHETPAGPSLAVDAGKLERLVEFLHTVLSPLHVALAARDEERTHPASTPWSDLAAAIAARGSGIHLARLLQLVPGLATRCKSISLLEAALTTWQAGAAAGWFSLEAFRITWSDGYADIVRHLVAAKEIAEALGPRLAYIECIPPAVRTRAQATEYVARLLKAGAGGGVFGVLEPAVVQHALMADKTVELGARWVSGRGFFVLDARRVEHLCDTHPWDLAQRVHREEPVRCLSWPQWERLHAMYTAHQLAQRPAAPSVKMEHKWWRGTMLLLCLPFREGSLHVPEGGDRTVGFWNRHLKPQLERGVPESIAYMHMHQDGVAIRTAHPVYATQLLAHFAQLDRMPPRDEDDLWCQLPAKVQTAAHTRLLTLDRKLI</sequence>
<protein>
    <submittedName>
        <fullName evidence="1">Uncharacterized protein</fullName>
    </submittedName>
</protein>
<proteinExistence type="predicted"/>
<dbReference type="RefSeq" id="XP_014654354.1">
    <property type="nucleotide sequence ID" value="XM_014798868.1"/>
</dbReference>
<organism evidence="1 2">
    <name type="scientific">Pseudozyma antarctica</name>
    <name type="common">Yeast</name>
    <name type="synonym">Candida antarctica</name>
    <dbReference type="NCBI Taxonomy" id="84753"/>
    <lineage>
        <taxon>Eukaryota</taxon>
        <taxon>Fungi</taxon>
        <taxon>Dikarya</taxon>
        <taxon>Basidiomycota</taxon>
        <taxon>Ustilaginomycotina</taxon>
        <taxon>Ustilaginomycetes</taxon>
        <taxon>Ustilaginales</taxon>
        <taxon>Ustilaginaceae</taxon>
        <taxon>Moesziomyces</taxon>
    </lineage>
</organism>
<keyword evidence="2" id="KW-1185">Reference proteome</keyword>
<dbReference type="HOGENOM" id="CLU_051899_0_0_1"/>
<dbReference type="Proteomes" id="UP000053758">
    <property type="component" value="Unassembled WGS sequence"/>
</dbReference>
<name>A0A081CL66_PSEA2</name>
<reference evidence="2" key="1">
    <citation type="journal article" date="2014" name="Genome Announc.">
        <title>Draft Genome Sequence of the Yeast Pseudozyma antarctica Type Strain JCM10317, a Producer of the Glycolipid Biosurfactants, Mannosylerythritol Lipids.</title>
        <authorList>
            <person name="Saika A."/>
            <person name="Koike H."/>
            <person name="Hori T."/>
            <person name="Fukuoka T."/>
            <person name="Sato S."/>
            <person name="Habe H."/>
            <person name="Kitamoto D."/>
            <person name="Morita T."/>
        </authorList>
    </citation>
    <scope>NUCLEOTIDE SEQUENCE [LARGE SCALE GENOMIC DNA]</scope>
    <source>
        <strain evidence="2">JCM 10317</strain>
    </source>
</reference>
<evidence type="ECO:0000313" key="2">
    <source>
        <dbReference type="Proteomes" id="UP000053758"/>
    </source>
</evidence>
<dbReference type="GeneID" id="26306424"/>
<gene>
    <name evidence="1" type="ORF">PAN0_018c5639</name>
</gene>
<evidence type="ECO:0000313" key="1">
    <source>
        <dbReference type="EMBL" id="GAK67412.1"/>
    </source>
</evidence>
<dbReference type="AlphaFoldDB" id="A0A081CL66"/>
<dbReference type="EMBL" id="DF830085">
    <property type="protein sequence ID" value="GAK67412.1"/>
    <property type="molecule type" value="Genomic_DNA"/>
</dbReference>
<accession>A0A081CL66</accession>